<name>A0ABW3L4J9_9BACI</name>
<gene>
    <name evidence="1" type="ORF">ACFQ2J_13140</name>
</gene>
<comment type="caution">
    <text evidence="1">The sequence shown here is derived from an EMBL/GenBank/DDBJ whole genome shotgun (WGS) entry which is preliminary data.</text>
</comment>
<reference evidence="2" key="1">
    <citation type="journal article" date="2019" name="Int. J. Syst. Evol. Microbiol.">
        <title>The Global Catalogue of Microorganisms (GCM) 10K type strain sequencing project: providing services to taxonomists for standard genome sequencing and annotation.</title>
        <authorList>
            <consortium name="The Broad Institute Genomics Platform"/>
            <consortium name="The Broad Institute Genome Sequencing Center for Infectious Disease"/>
            <person name="Wu L."/>
            <person name="Ma J."/>
        </authorList>
    </citation>
    <scope>NUCLEOTIDE SEQUENCE [LARGE SCALE GENOMIC DNA]</scope>
    <source>
        <strain evidence="2">CCUG 56607</strain>
    </source>
</reference>
<dbReference type="RefSeq" id="WP_386061172.1">
    <property type="nucleotide sequence ID" value="NZ_JBHTKL010000005.1"/>
</dbReference>
<evidence type="ECO:0000313" key="2">
    <source>
        <dbReference type="Proteomes" id="UP001596990"/>
    </source>
</evidence>
<keyword evidence="2" id="KW-1185">Reference proteome</keyword>
<accession>A0ABW3L4J9</accession>
<organism evidence="1 2">
    <name type="scientific">Thalassobacillus hwangdonensis</name>
    <dbReference type="NCBI Taxonomy" id="546108"/>
    <lineage>
        <taxon>Bacteria</taxon>
        <taxon>Bacillati</taxon>
        <taxon>Bacillota</taxon>
        <taxon>Bacilli</taxon>
        <taxon>Bacillales</taxon>
        <taxon>Bacillaceae</taxon>
        <taxon>Thalassobacillus</taxon>
    </lineage>
</organism>
<sequence length="62" mass="6601">MDIAALSVVMNQGKLKQDAGIALMDKTMNQMESNGNQLVEMLEKSSVTPAHPTLGARIDISG</sequence>
<proteinExistence type="predicted"/>
<dbReference type="Proteomes" id="UP001596990">
    <property type="component" value="Unassembled WGS sequence"/>
</dbReference>
<dbReference type="Pfam" id="PF14070">
    <property type="entry name" value="YjfB_motility"/>
    <property type="match status" value="1"/>
</dbReference>
<protein>
    <submittedName>
        <fullName evidence="1">YjfB family protein</fullName>
    </submittedName>
</protein>
<dbReference type="InterPro" id="IPR025906">
    <property type="entry name" value="YjfB_motility"/>
</dbReference>
<dbReference type="EMBL" id="JBHTKL010000005">
    <property type="protein sequence ID" value="MFD1020125.1"/>
    <property type="molecule type" value="Genomic_DNA"/>
</dbReference>
<evidence type="ECO:0000313" key="1">
    <source>
        <dbReference type="EMBL" id="MFD1020125.1"/>
    </source>
</evidence>